<keyword evidence="1" id="KW-1133">Transmembrane helix</keyword>
<dbReference type="Proteomes" id="UP000095287">
    <property type="component" value="Unplaced"/>
</dbReference>
<evidence type="ECO:0000256" key="1">
    <source>
        <dbReference type="SAM" id="Phobius"/>
    </source>
</evidence>
<evidence type="ECO:0000313" key="3">
    <source>
        <dbReference type="WBParaSite" id="L893_g8808.t1"/>
    </source>
</evidence>
<protein>
    <submittedName>
        <fullName evidence="3">Cytochrome b561 domain-containing protein</fullName>
    </submittedName>
</protein>
<dbReference type="AlphaFoldDB" id="A0A1I8ATS8"/>
<name>A0A1I8ATS8_9BILA</name>
<organism evidence="2 3">
    <name type="scientific">Steinernema glaseri</name>
    <dbReference type="NCBI Taxonomy" id="37863"/>
    <lineage>
        <taxon>Eukaryota</taxon>
        <taxon>Metazoa</taxon>
        <taxon>Ecdysozoa</taxon>
        <taxon>Nematoda</taxon>
        <taxon>Chromadorea</taxon>
        <taxon>Rhabditida</taxon>
        <taxon>Tylenchina</taxon>
        <taxon>Panagrolaimomorpha</taxon>
        <taxon>Strongyloidoidea</taxon>
        <taxon>Steinernematidae</taxon>
        <taxon>Steinernema</taxon>
    </lineage>
</organism>
<keyword evidence="1" id="KW-0472">Membrane</keyword>
<reference evidence="3" key="1">
    <citation type="submission" date="2016-11" db="UniProtKB">
        <authorList>
            <consortium name="WormBaseParasite"/>
        </authorList>
    </citation>
    <scope>IDENTIFICATION</scope>
</reference>
<accession>A0A1I8ATS8</accession>
<proteinExistence type="predicted"/>
<keyword evidence="1" id="KW-0812">Transmembrane</keyword>
<evidence type="ECO:0000313" key="2">
    <source>
        <dbReference type="Proteomes" id="UP000095287"/>
    </source>
</evidence>
<sequence length="109" mass="12226">MGGRVVERRYRFHMLVGLTVFVGGAVYVVFEASHSASQHTSLGGLLILQLKNKELQHCDRGRGQESAESSVYRRFEAHQSPFRGLKLTHRGVLTSLILIRTLLYNTSPS</sequence>
<keyword evidence="2" id="KW-1185">Reference proteome</keyword>
<dbReference type="WBParaSite" id="L893_g8808.t1">
    <property type="protein sequence ID" value="L893_g8808.t1"/>
    <property type="gene ID" value="L893_g8808"/>
</dbReference>
<feature type="transmembrane region" description="Helical" evidence="1">
    <location>
        <begin position="12"/>
        <end position="30"/>
    </location>
</feature>